<keyword evidence="2" id="KW-0472">Membrane</keyword>
<feature type="domain" description="DUF6377" evidence="3">
    <location>
        <begin position="253"/>
        <end position="514"/>
    </location>
</feature>
<keyword evidence="2" id="KW-1133">Transmembrane helix</keyword>
<comment type="caution">
    <text evidence="4">The sequence shown here is derived from an EMBL/GenBank/DDBJ whole genome shotgun (WGS) entry which is preliminary data.</text>
</comment>
<keyword evidence="1" id="KW-0175">Coiled coil</keyword>
<dbReference type="RefSeq" id="WP_379996566.1">
    <property type="nucleotide sequence ID" value="NZ_JBHSGN010000072.1"/>
</dbReference>
<feature type="transmembrane region" description="Helical" evidence="2">
    <location>
        <begin position="325"/>
        <end position="347"/>
    </location>
</feature>
<evidence type="ECO:0000313" key="4">
    <source>
        <dbReference type="EMBL" id="MFC4674349.1"/>
    </source>
</evidence>
<protein>
    <submittedName>
        <fullName evidence="4">DUF6377 domain-containing protein</fullName>
    </submittedName>
</protein>
<evidence type="ECO:0000313" key="5">
    <source>
        <dbReference type="Proteomes" id="UP001596023"/>
    </source>
</evidence>
<gene>
    <name evidence="4" type="ORF">ACFO6W_11640</name>
</gene>
<proteinExistence type="predicted"/>
<keyword evidence="5" id="KW-1185">Reference proteome</keyword>
<evidence type="ECO:0000259" key="3">
    <source>
        <dbReference type="Pfam" id="PF19904"/>
    </source>
</evidence>
<accession>A0ABV9KVV3</accession>
<dbReference type="EMBL" id="JBHSGN010000072">
    <property type="protein sequence ID" value="MFC4674349.1"/>
    <property type="molecule type" value="Genomic_DNA"/>
</dbReference>
<name>A0ABV9KVV3_9BACT</name>
<keyword evidence="2" id="KW-0812">Transmembrane</keyword>
<dbReference type="Pfam" id="PF19904">
    <property type="entry name" value="DUF6377"/>
    <property type="match status" value="1"/>
</dbReference>
<dbReference type="Proteomes" id="UP001596023">
    <property type="component" value="Unassembled WGS sequence"/>
</dbReference>
<reference evidence="5" key="1">
    <citation type="journal article" date="2019" name="Int. J. Syst. Evol. Microbiol.">
        <title>The Global Catalogue of Microorganisms (GCM) 10K type strain sequencing project: providing services to taxonomists for standard genome sequencing and annotation.</title>
        <authorList>
            <consortium name="The Broad Institute Genomics Platform"/>
            <consortium name="The Broad Institute Genome Sequencing Center for Infectious Disease"/>
            <person name="Wu L."/>
            <person name="Ma J."/>
        </authorList>
    </citation>
    <scope>NUCLEOTIDE SEQUENCE [LARGE SCALE GENOMIC DNA]</scope>
    <source>
        <strain evidence="5">CCUG 66188</strain>
    </source>
</reference>
<evidence type="ECO:0000256" key="1">
    <source>
        <dbReference type="SAM" id="Coils"/>
    </source>
</evidence>
<organism evidence="4 5">
    <name type="scientific">Dysgonomonas termitidis</name>
    <dbReference type="NCBI Taxonomy" id="1516126"/>
    <lineage>
        <taxon>Bacteria</taxon>
        <taxon>Pseudomonadati</taxon>
        <taxon>Bacteroidota</taxon>
        <taxon>Bacteroidia</taxon>
        <taxon>Bacteroidales</taxon>
        <taxon>Dysgonomonadaceae</taxon>
        <taxon>Dysgonomonas</taxon>
    </lineage>
</organism>
<dbReference type="InterPro" id="IPR045957">
    <property type="entry name" value="DUF6377"/>
</dbReference>
<sequence>MKKIFFLILLILFINDVSSKISQDTTLHNIHKLIEQKDIYMSEKENKISEIKKMLKVPNITADQKYGINLDLYNEYKTYISDSAIYYVKQNNLIAEDLKHTEWIYESRLDLTSLYIIAGMYIDAINILESINSKDLPDWLLIKYYDCYKQLYNYYSNNNPYTLIYAEKSKLYRDSLLNVLDKKSNHYKIVYAEKLYDNYQLNEARQILQELLAHTESDTHEKAVLAYALANVYKKEGNIGLQKHYYAISATCDIKNAIKENASMQALASILYETGEVERAYDCIKSSMEDAMFCNARLRTYEVSQIFPIIDSAYRENINKQKAELQLFLILVSVLSIFLIIAVIYVYRQMKRVARIRKELYRTNVKLNELNNDLQSTVNQLNIVNRELSEVNTQLSEANQIKEVYIGHFLDLCSTYINKLEKYQNTLNKKAVEKKLDELYKMLKSRQMIDDELKELYENFDNIFLHLYPNFVEEFNSLLVEDEQFALKPNELLNVELRIFALIRLGITDSSKIANFLHYSANTIYNYRTRVRNKAAVPREGFESMVMKIGAIKKN</sequence>
<evidence type="ECO:0000256" key="2">
    <source>
        <dbReference type="SAM" id="Phobius"/>
    </source>
</evidence>
<feature type="coiled-coil region" evidence="1">
    <location>
        <begin position="353"/>
        <end position="401"/>
    </location>
</feature>